<evidence type="ECO:0000313" key="2">
    <source>
        <dbReference type="EMBL" id="ACV81288.1"/>
    </source>
</evidence>
<sequence>MISTSTWARGGVNHRGLSRTRSRTSTRTRTRG</sequence>
<reference evidence="2 3" key="2">
    <citation type="journal article" date="2010" name="Stand. Genomic Sci.">
        <title>Complete genome sequence of Nakamurella multipartita type strain (Y-104).</title>
        <authorList>
            <person name="Tice H."/>
            <person name="Mayilraj S."/>
            <person name="Sims D."/>
            <person name="Lapidus A."/>
            <person name="Nolan M."/>
            <person name="Lucas S."/>
            <person name="Glavina Del Rio T."/>
            <person name="Copeland A."/>
            <person name="Cheng J.F."/>
            <person name="Meincke L."/>
            <person name="Bruce D."/>
            <person name="Goodwin L."/>
            <person name="Pitluck S."/>
            <person name="Ivanova N."/>
            <person name="Mavromatis K."/>
            <person name="Ovchinnikova G."/>
            <person name="Pati A."/>
            <person name="Chen A."/>
            <person name="Palaniappan K."/>
            <person name="Land M."/>
            <person name="Hauser L."/>
            <person name="Chang Y.J."/>
            <person name="Jeffries C.D."/>
            <person name="Detter J.C."/>
            <person name="Brettin T."/>
            <person name="Rohde M."/>
            <person name="Goker M."/>
            <person name="Bristow J."/>
            <person name="Eisen J.A."/>
            <person name="Markowitz V."/>
            <person name="Hugenholtz P."/>
            <person name="Kyrpides N.C."/>
            <person name="Klenk H.P."/>
            <person name="Chen F."/>
        </authorList>
    </citation>
    <scope>NUCLEOTIDE SEQUENCE [LARGE SCALE GENOMIC DNA]</scope>
    <source>
        <strain evidence="3">ATCC 700099 / DSM 44233 / CIP 104796 / JCM 9543 / NBRC 105858 / Y-104</strain>
    </source>
</reference>
<organism evidence="2 3">
    <name type="scientific">Nakamurella multipartita (strain ATCC 700099 / DSM 44233 / CIP 104796 / JCM 9543 / NBRC 105858 / Y-104)</name>
    <name type="common">Microsphaera multipartita</name>
    <dbReference type="NCBI Taxonomy" id="479431"/>
    <lineage>
        <taxon>Bacteria</taxon>
        <taxon>Bacillati</taxon>
        <taxon>Actinomycetota</taxon>
        <taxon>Actinomycetes</taxon>
        <taxon>Nakamurellales</taxon>
        <taxon>Nakamurellaceae</taxon>
        <taxon>Nakamurella</taxon>
    </lineage>
</organism>
<dbReference type="STRING" id="479431.Namu_5015"/>
<evidence type="ECO:0000256" key="1">
    <source>
        <dbReference type="SAM" id="MobiDB-lite"/>
    </source>
</evidence>
<evidence type="ECO:0000313" key="3">
    <source>
        <dbReference type="Proteomes" id="UP000002218"/>
    </source>
</evidence>
<feature type="compositionally biased region" description="Basic residues" evidence="1">
    <location>
        <begin position="16"/>
        <end position="32"/>
    </location>
</feature>
<name>C8XAZ6_NAKMY</name>
<keyword evidence="3" id="KW-1185">Reference proteome</keyword>
<dbReference type="AlphaFoldDB" id="C8XAZ6"/>
<gene>
    <name evidence="2" type="ordered locus">Namu_5015</name>
</gene>
<feature type="region of interest" description="Disordered" evidence="1">
    <location>
        <begin position="1"/>
        <end position="32"/>
    </location>
</feature>
<protein>
    <submittedName>
        <fullName evidence="2">Uncharacterized protein</fullName>
    </submittedName>
</protein>
<dbReference type="KEGG" id="nml:Namu_5015"/>
<reference evidence="3" key="1">
    <citation type="submission" date="2009-09" db="EMBL/GenBank/DDBJ databases">
        <title>The complete genome of Nakamurella multipartita DSM 44233.</title>
        <authorList>
            <consortium name="US DOE Joint Genome Institute (JGI-PGF)"/>
            <person name="Lucas S."/>
            <person name="Copeland A."/>
            <person name="Lapidus A."/>
            <person name="Glavina del Rio T."/>
            <person name="Dalin E."/>
            <person name="Tice H."/>
            <person name="Bruce D."/>
            <person name="Goodwin L."/>
            <person name="Pitluck S."/>
            <person name="Kyrpides N."/>
            <person name="Mavromatis K."/>
            <person name="Ivanova N."/>
            <person name="Ovchinnikova G."/>
            <person name="Sims D."/>
            <person name="Meincke L."/>
            <person name="Brettin T."/>
            <person name="Detter J.C."/>
            <person name="Han C."/>
            <person name="Larimer F."/>
            <person name="Land M."/>
            <person name="Hauser L."/>
            <person name="Markowitz V."/>
            <person name="Cheng J.-F."/>
            <person name="Hugenholtz P."/>
            <person name="Woyke T."/>
            <person name="Wu D."/>
            <person name="Klenk H.-P."/>
            <person name="Eisen J.A."/>
        </authorList>
    </citation>
    <scope>NUCLEOTIDE SEQUENCE [LARGE SCALE GENOMIC DNA]</scope>
    <source>
        <strain evidence="3">ATCC 700099 / DSM 44233 / CIP 104796 / JCM 9543 / NBRC 105858 / Y-104</strain>
    </source>
</reference>
<dbReference type="Proteomes" id="UP000002218">
    <property type="component" value="Chromosome"/>
</dbReference>
<accession>C8XAZ6</accession>
<dbReference type="EMBL" id="CP001737">
    <property type="protein sequence ID" value="ACV81288.1"/>
    <property type="molecule type" value="Genomic_DNA"/>
</dbReference>
<dbReference type="HOGENOM" id="CLU_3390410_0_0_11"/>
<proteinExistence type="predicted"/>
<dbReference type="InParanoid" id="C8XAZ6"/>